<gene>
    <name evidence="2" type="ORF">L484_015348</name>
</gene>
<dbReference type="Proteomes" id="UP000030645">
    <property type="component" value="Unassembled WGS sequence"/>
</dbReference>
<protein>
    <submittedName>
        <fullName evidence="2">Uncharacterized protein</fullName>
    </submittedName>
</protein>
<evidence type="ECO:0000313" key="2">
    <source>
        <dbReference type="EMBL" id="EXB81874.1"/>
    </source>
</evidence>
<feature type="region of interest" description="Disordered" evidence="1">
    <location>
        <begin position="1"/>
        <end position="45"/>
    </location>
</feature>
<organism evidence="2 3">
    <name type="scientific">Morus notabilis</name>
    <dbReference type="NCBI Taxonomy" id="981085"/>
    <lineage>
        <taxon>Eukaryota</taxon>
        <taxon>Viridiplantae</taxon>
        <taxon>Streptophyta</taxon>
        <taxon>Embryophyta</taxon>
        <taxon>Tracheophyta</taxon>
        <taxon>Spermatophyta</taxon>
        <taxon>Magnoliopsida</taxon>
        <taxon>eudicotyledons</taxon>
        <taxon>Gunneridae</taxon>
        <taxon>Pentapetalae</taxon>
        <taxon>rosids</taxon>
        <taxon>fabids</taxon>
        <taxon>Rosales</taxon>
        <taxon>Moraceae</taxon>
        <taxon>Moreae</taxon>
        <taxon>Morus</taxon>
    </lineage>
</organism>
<evidence type="ECO:0000256" key="1">
    <source>
        <dbReference type="SAM" id="MobiDB-lite"/>
    </source>
</evidence>
<feature type="compositionally biased region" description="Basic and acidic residues" evidence="1">
    <location>
        <begin position="1"/>
        <end position="10"/>
    </location>
</feature>
<keyword evidence="3" id="KW-1185">Reference proteome</keyword>
<dbReference type="AlphaFoldDB" id="W9RC96"/>
<name>W9RC96_9ROSA</name>
<feature type="compositionally biased region" description="Basic residues" evidence="1">
    <location>
        <begin position="11"/>
        <end position="30"/>
    </location>
</feature>
<proteinExistence type="predicted"/>
<sequence>MRRTTKDKTTHTTKKVGKHKVKRSQNHNRRSSTTSAHESMHSCHQPPSLIAALQSDWPSYRKSWLLLIIS</sequence>
<evidence type="ECO:0000313" key="3">
    <source>
        <dbReference type="Proteomes" id="UP000030645"/>
    </source>
</evidence>
<reference evidence="3" key="1">
    <citation type="submission" date="2013-01" db="EMBL/GenBank/DDBJ databases">
        <title>Draft Genome Sequence of a Mulberry Tree, Morus notabilis C.K. Schneid.</title>
        <authorList>
            <person name="He N."/>
            <person name="Zhao S."/>
        </authorList>
    </citation>
    <scope>NUCLEOTIDE SEQUENCE</scope>
</reference>
<dbReference type="EMBL" id="KE344854">
    <property type="protein sequence ID" value="EXB81874.1"/>
    <property type="molecule type" value="Genomic_DNA"/>
</dbReference>
<accession>W9RC96</accession>